<organism evidence="2 3">
    <name type="scientific">Coccomyxa subellipsoidea</name>
    <dbReference type="NCBI Taxonomy" id="248742"/>
    <lineage>
        <taxon>Eukaryota</taxon>
        <taxon>Viridiplantae</taxon>
        <taxon>Chlorophyta</taxon>
        <taxon>core chlorophytes</taxon>
        <taxon>Trebouxiophyceae</taxon>
        <taxon>Trebouxiophyceae incertae sedis</taxon>
        <taxon>Coccomyxaceae</taxon>
        <taxon>Coccomyxa</taxon>
    </lineage>
</organism>
<proteinExistence type="predicted"/>
<sequence length="66" mass="7479">MEGRYPKIGVSGNPMREQCYKPGLYADMELQDALDTGWNELPTQAERNNWRHPQAAEPGEESVMNA</sequence>
<evidence type="ECO:0000313" key="2">
    <source>
        <dbReference type="EMBL" id="KAK9909242.1"/>
    </source>
</evidence>
<keyword evidence="3" id="KW-1185">Reference proteome</keyword>
<evidence type="ECO:0000256" key="1">
    <source>
        <dbReference type="SAM" id="MobiDB-lite"/>
    </source>
</evidence>
<evidence type="ECO:0000313" key="3">
    <source>
        <dbReference type="Proteomes" id="UP001491310"/>
    </source>
</evidence>
<dbReference type="EMBL" id="JALJOT010000007">
    <property type="protein sequence ID" value="KAK9909242.1"/>
    <property type="molecule type" value="Genomic_DNA"/>
</dbReference>
<reference evidence="2 3" key="1">
    <citation type="journal article" date="2024" name="Nat. Commun.">
        <title>Phylogenomics reveals the evolutionary origins of lichenization in chlorophyte algae.</title>
        <authorList>
            <person name="Puginier C."/>
            <person name="Libourel C."/>
            <person name="Otte J."/>
            <person name="Skaloud P."/>
            <person name="Haon M."/>
            <person name="Grisel S."/>
            <person name="Petersen M."/>
            <person name="Berrin J.G."/>
            <person name="Delaux P.M."/>
            <person name="Dal Grande F."/>
            <person name="Keller J."/>
        </authorList>
    </citation>
    <scope>NUCLEOTIDE SEQUENCE [LARGE SCALE GENOMIC DNA]</scope>
    <source>
        <strain evidence="2 3">SAG 216-7</strain>
    </source>
</reference>
<protein>
    <submittedName>
        <fullName evidence="2">Uncharacterized protein</fullName>
    </submittedName>
</protein>
<feature type="region of interest" description="Disordered" evidence="1">
    <location>
        <begin position="39"/>
        <end position="66"/>
    </location>
</feature>
<dbReference type="Proteomes" id="UP001491310">
    <property type="component" value="Unassembled WGS sequence"/>
</dbReference>
<name>A0ABR2YQS3_9CHLO</name>
<gene>
    <name evidence="2" type="ORF">WJX75_009351</name>
</gene>
<accession>A0ABR2YQS3</accession>
<comment type="caution">
    <text evidence="2">The sequence shown here is derived from an EMBL/GenBank/DDBJ whole genome shotgun (WGS) entry which is preliminary data.</text>
</comment>